<gene>
    <name evidence="3" type="ORF">GGR27_002782</name>
</gene>
<dbReference type="EMBL" id="JAATJH010000004">
    <property type="protein sequence ID" value="NJC27269.1"/>
    <property type="molecule type" value="Genomic_DNA"/>
</dbReference>
<accession>A0ABX0XEF4</accession>
<feature type="region of interest" description="Disordered" evidence="1">
    <location>
        <begin position="23"/>
        <end position="48"/>
    </location>
</feature>
<feature type="chain" id="PRO_5045696520" description="DUF4412 domain-containing protein" evidence="2">
    <location>
        <begin position="22"/>
        <end position="333"/>
    </location>
</feature>
<keyword evidence="2" id="KW-0732">Signal</keyword>
<dbReference type="RefSeq" id="WP_168038197.1">
    <property type="nucleotide sequence ID" value="NZ_JAATJH010000004.1"/>
</dbReference>
<name>A0ABX0XEF4_9BACT</name>
<evidence type="ECO:0000313" key="3">
    <source>
        <dbReference type="EMBL" id="NJC27269.1"/>
    </source>
</evidence>
<evidence type="ECO:0008006" key="5">
    <source>
        <dbReference type="Google" id="ProtNLM"/>
    </source>
</evidence>
<dbReference type="Proteomes" id="UP000770785">
    <property type="component" value="Unassembled WGS sequence"/>
</dbReference>
<reference evidence="3 4" key="1">
    <citation type="submission" date="2020-03" db="EMBL/GenBank/DDBJ databases">
        <title>Genomic Encyclopedia of Type Strains, Phase IV (KMG-IV): sequencing the most valuable type-strain genomes for metagenomic binning, comparative biology and taxonomic classification.</title>
        <authorList>
            <person name="Goeker M."/>
        </authorList>
    </citation>
    <scope>NUCLEOTIDE SEQUENCE [LARGE SCALE GENOMIC DNA]</scope>
    <source>
        <strain evidence="3 4">DSM 105096</strain>
    </source>
</reference>
<keyword evidence="4" id="KW-1185">Reference proteome</keyword>
<comment type="caution">
    <text evidence="3">The sequence shown here is derived from an EMBL/GenBank/DDBJ whole genome shotgun (WGS) entry which is preliminary data.</text>
</comment>
<feature type="compositionally biased region" description="Basic and acidic residues" evidence="1">
    <location>
        <begin position="31"/>
        <end position="48"/>
    </location>
</feature>
<sequence length="333" mass="36260">MKFPTLLTLLSLLLLCTSVSAQNVPQKAKTRATERAERKANNRVDQKVDKAVDDAFNAVGNLFKKRNKKKNRQDSTGNNGSTVQTGNEESGTAPTSGAQTDDDRAANILGSLFGGNKDFEPFTNEATFSADMNVISTKRNGKQEVMNMRLAVAPTQIGQQVNIVKKGETTTTLSIFDTQTGTTTLVTEADGERTAMRMRTPNLSGLMEEMDTENYMEGITIEETSETKVIDGYNTRKYLSTNENDGSVTTSWITTEIPLRHEALAQSMAAFTGAKISAPDGAPEIGFPLRSTSITKKGERIEMTYKNVKVGEAAMDTSILNLDGVEIMEIPGF</sequence>
<protein>
    <recommendedName>
        <fullName evidence="5">DUF4412 domain-containing protein</fullName>
    </recommendedName>
</protein>
<organism evidence="3 4">
    <name type="scientific">Neolewinella antarctica</name>
    <dbReference type="NCBI Taxonomy" id="442734"/>
    <lineage>
        <taxon>Bacteria</taxon>
        <taxon>Pseudomonadati</taxon>
        <taxon>Bacteroidota</taxon>
        <taxon>Saprospiria</taxon>
        <taxon>Saprospirales</taxon>
        <taxon>Lewinellaceae</taxon>
        <taxon>Neolewinella</taxon>
    </lineage>
</organism>
<feature type="region of interest" description="Disordered" evidence="1">
    <location>
        <begin position="63"/>
        <end position="102"/>
    </location>
</feature>
<evidence type="ECO:0000256" key="2">
    <source>
        <dbReference type="SAM" id="SignalP"/>
    </source>
</evidence>
<feature type="signal peptide" evidence="2">
    <location>
        <begin position="1"/>
        <end position="21"/>
    </location>
</feature>
<evidence type="ECO:0000256" key="1">
    <source>
        <dbReference type="SAM" id="MobiDB-lite"/>
    </source>
</evidence>
<feature type="compositionally biased region" description="Polar residues" evidence="1">
    <location>
        <begin position="74"/>
        <end position="99"/>
    </location>
</feature>
<proteinExistence type="predicted"/>
<evidence type="ECO:0000313" key="4">
    <source>
        <dbReference type="Proteomes" id="UP000770785"/>
    </source>
</evidence>